<dbReference type="STRING" id="37360.A0A0G4IP79"/>
<dbReference type="SUPFAM" id="SSF55874">
    <property type="entry name" value="ATPase domain of HSP90 chaperone/DNA topoisomerase II/histidine kinase"/>
    <property type="match status" value="1"/>
</dbReference>
<accession>A0A0G4IP79</accession>
<dbReference type="Pfam" id="PF12449">
    <property type="entry name" value="DUF3684"/>
    <property type="match status" value="1"/>
</dbReference>
<gene>
    <name evidence="2" type="ORF">PBRA_005660</name>
</gene>
<evidence type="ECO:0000313" key="3">
    <source>
        <dbReference type="Proteomes" id="UP000039324"/>
    </source>
</evidence>
<feature type="compositionally biased region" description="Basic and acidic residues" evidence="1">
    <location>
        <begin position="1368"/>
        <end position="1377"/>
    </location>
</feature>
<dbReference type="InterPro" id="IPR036890">
    <property type="entry name" value="HATPase_C_sf"/>
</dbReference>
<organism evidence="2 3">
    <name type="scientific">Plasmodiophora brassicae</name>
    <name type="common">Clubroot disease agent</name>
    <dbReference type="NCBI Taxonomy" id="37360"/>
    <lineage>
        <taxon>Eukaryota</taxon>
        <taxon>Sar</taxon>
        <taxon>Rhizaria</taxon>
        <taxon>Endomyxa</taxon>
        <taxon>Phytomyxea</taxon>
        <taxon>Plasmodiophorida</taxon>
        <taxon>Plasmodiophoridae</taxon>
        <taxon>Plasmodiophora</taxon>
    </lineage>
</organism>
<protein>
    <submittedName>
        <fullName evidence="2">Uncharacterized protein</fullName>
    </submittedName>
</protein>
<keyword evidence="3" id="KW-1185">Reference proteome</keyword>
<evidence type="ECO:0000256" key="1">
    <source>
        <dbReference type="SAM" id="MobiDB-lite"/>
    </source>
</evidence>
<evidence type="ECO:0000313" key="2">
    <source>
        <dbReference type="EMBL" id="CEO97056.1"/>
    </source>
</evidence>
<feature type="region of interest" description="Disordered" evidence="1">
    <location>
        <begin position="1330"/>
        <end position="1380"/>
    </location>
</feature>
<dbReference type="EMBL" id="CDSF01000078">
    <property type="protein sequence ID" value="CEO97056.1"/>
    <property type="molecule type" value="Genomic_DNA"/>
</dbReference>
<dbReference type="PANTHER" id="PTHR47839">
    <property type="entry name" value="DOMAIN PROTEIN, PUTATIVE (AFU_ORTHOLOGUE AFUA_6G04830)-RELATED"/>
    <property type="match status" value="1"/>
</dbReference>
<dbReference type="OMA" id="VYWWVIL"/>
<reference evidence="2 3" key="1">
    <citation type="submission" date="2015-02" db="EMBL/GenBank/DDBJ databases">
        <authorList>
            <person name="Chooi Y.-H."/>
        </authorList>
    </citation>
    <scope>NUCLEOTIDE SEQUENCE [LARGE SCALE GENOMIC DNA]</scope>
    <source>
        <strain evidence="2">E3</strain>
    </source>
</reference>
<dbReference type="NCBIfam" id="NF047352">
    <property type="entry name" value="P_loop_sacsin"/>
    <property type="match status" value="1"/>
</dbReference>
<dbReference type="OrthoDB" id="10031156at2759"/>
<feature type="compositionally biased region" description="Polar residues" evidence="1">
    <location>
        <begin position="1354"/>
        <end position="1367"/>
    </location>
</feature>
<dbReference type="PANTHER" id="PTHR47839:SF1">
    <property type="entry name" value="DOMAIN PROTEIN, PUTATIVE (AFU_ORTHOLOGUE AFUA_6G04830)-RELATED"/>
    <property type="match status" value="1"/>
</dbReference>
<dbReference type="Gene3D" id="3.30.565.10">
    <property type="entry name" value="Histidine kinase-like ATPase, C-terminal domain"/>
    <property type="match status" value="1"/>
</dbReference>
<sequence>MSSGVGWRDALSGSGRWGDEQMVAVNQRHLIDKILARYSTEHTLFREMAQNADDAGAGRLVVEFRTVADQDDEEPGAKLPQQQASSSSRWGLLNYILKQAMPSAFQASSAEQPAVMCDHVSIRNDGAPFSDQDWRRVKSIAEGNPDESKVGFFGVGFYSVFSLTESPAIKSGSQAIVFRWKGDQLYVCRADGLEPDVADGRSWTTVDVPYRTPQPVPQEAQFTGFLAHCLCFTRHMSSITMKVDGQDRITMRRTGQLSPIDIPKSMQSMPLRLFTVTSIAVGEKAFDLDLPQHDHVGLIHVTAHLEVTVPAALSNAIMRITKKLPAKNVGIQLLLPAGDYSGHLLKEVAPVTPGAGRVFIGFVTHQSTGSSCHVSAPLIPTVERETIDLADRVLAAWNRDLLFSCGQVQRVVHDWRCRSGQPADAATSMASMARTATSPLADVGKLLSYGFFSFSSAPLVWTVQRGPVPANQARLPHLGIEAHIAQDSRSTAVVPPEHWPTDGLGKLIADTAVPASIDKFLDELLQRGLLQRLSLDDLRNDVRDRQLEVDELVALLKWLFKLHSKTNGRGALTRQQRDVLNAIQLRIPKIMSQEGPTTDDAVGHAVVSVSSFENFSLLKAFLSGPERFRMKATLPSFVACEFSARDLGLWLPALSPVAFVKHAAQVCENDGTNRGADGFVDVLAQCWTSMTPEQRAETTAALATMHCIPSSINILLPPTDLYIDERATGGFADLPTVAGGIVGTTGAVRRILLHIGVRDHINPAVIFERFDDIAWPAHQLIGYLTRMQSQLSPDELSRLQATRFLPAQLQDPKRFFAPAELVVPWNRSIVDVGSPKIPVAAFSEAVNETSNEGRFLVRLGMRQHPSLAVLLSALSDVSLAPKQRDHGITYLLDNLTGAYARRSSTSEDAFDLANPATRVKFLPTADSTATDVVAAPLECFESPAAALLGFPVLHERWTQHARRLLVPEAPPSHAILLALREAKFDRAHADQIFCFLWAMFEKRRFSAADLKTISSLPIIPVENTQELQLAHKVYLAPTDNDDQTFGRFSSLFTYVRFSPMASAFLREIGVRDSPTANQLALKIAANATVGARQLETLGPDQYLQLLRFLAVQWDQLHGDVRVRMASTPCLLGISPSGASDGRTTYVVANAGKIVLIDNTMLAESFETLSAPRDDLLESLYENLGSQWLSHAVTEQCEPGSIIANANDMADELLQRIKERLPVILYRKKDLELRPLAVRLGDELEVVIVATIQRRLTFRSLVKALPTTACFASSKISLFVTPKFDFFDIGTALSGFIFQKSTMADSLLCATILEASLQSLRAKGFPVDRLIAKRPDMPGRRQAPAPTAGQESERSMTSQAPNETQPSDDVTRSQDAGRRQLNPFRKLKKLLKASEQVPSEAVPAPPTTTQINRKFMSFQDEVDRFLGGLRRNTPLDASIAESIPFREGCPEPSQPINLVLAPGVTFSNLPVYCHPDQSGHLLRPDVQDCAGDLAQIVIALAAGVFDLERLTMTLFWDSSSRLIAFNRNGAISFNIVQHFSLSPYDGDRRTPFVYWLGVMVHELAHNAVGPHNKEFADACNTLWQHFFRRATTFIDAIR</sequence>
<dbReference type="Proteomes" id="UP000039324">
    <property type="component" value="Unassembled WGS sequence"/>
</dbReference>
<proteinExistence type="predicted"/>
<name>A0A0G4IP79_PLABS</name>
<dbReference type="InterPro" id="IPR022155">
    <property type="entry name" value="DUF3684"/>
</dbReference>